<evidence type="ECO:0000313" key="4">
    <source>
        <dbReference type="EMBL" id="BFO71679.1"/>
    </source>
</evidence>
<evidence type="ECO:0000256" key="1">
    <source>
        <dbReference type="ARBA" id="ARBA00022630"/>
    </source>
</evidence>
<dbReference type="PANTHER" id="PTHR43278:SF2">
    <property type="entry name" value="IRON-SULFUR FLAVOPROTEIN"/>
    <property type="match status" value="1"/>
</dbReference>
<feature type="domain" description="NADPH-dependent FMN reductase-like" evidence="3">
    <location>
        <begin position="3"/>
        <end position="152"/>
    </location>
</feature>
<dbReference type="PANTHER" id="PTHR43278">
    <property type="entry name" value="NAD(P)H-DEPENDENT FMN-CONTAINING OXIDOREDUCTASE YWQN-RELATED"/>
    <property type="match status" value="1"/>
</dbReference>
<proteinExistence type="predicted"/>
<evidence type="ECO:0000256" key="2">
    <source>
        <dbReference type="ARBA" id="ARBA00022643"/>
    </source>
</evidence>
<dbReference type="InterPro" id="IPR005025">
    <property type="entry name" value="FMN_Rdtase-like_dom"/>
</dbReference>
<gene>
    <name evidence="4" type="ORF">GTC17253_16450</name>
</gene>
<dbReference type="GO" id="GO:0016491">
    <property type="term" value="F:oxidoreductase activity"/>
    <property type="evidence" value="ECO:0007669"/>
    <property type="project" value="InterPro"/>
</dbReference>
<dbReference type="InterPro" id="IPR029039">
    <property type="entry name" value="Flavoprotein-like_sf"/>
</dbReference>
<organism evidence="4">
    <name type="scientific">Prevotella sp. GTC17253</name>
    <dbReference type="NCBI Taxonomy" id="3236793"/>
    <lineage>
        <taxon>Bacteria</taxon>
        <taxon>Pseudomonadati</taxon>
        <taxon>Bacteroidota</taxon>
        <taxon>Bacteroidia</taxon>
        <taxon>Bacteroidales</taxon>
        <taxon>Prevotellaceae</taxon>
        <taxon>Prevotella</taxon>
    </lineage>
</organism>
<dbReference type="EMBL" id="AP035785">
    <property type="protein sequence ID" value="BFO71679.1"/>
    <property type="molecule type" value="Genomic_DNA"/>
</dbReference>
<keyword evidence="1" id="KW-0285">Flavoprotein</keyword>
<dbReference type="AlphaFoldDB" id="A0AB33IQB1"/>
<dbReference type="InterPro" id="IPR051796">
    <property type="entry name" value="ISF_SsuE-like"/>
</dbReference>
<reference evidence="4" key="1">
    <citation type="submission" date="2024-07" db="EMBL/GenBank/DDBJ databases">
        <title>Complete genome sequence of Prevotella sp. YM-2024 GTC17253.</title>
        <authorList>
            <person name="Hayashi M."/>
            <person name="Muto Y."/>
            <person name="Tanaka K."/>
            <person name="Niwa H."/>
        </authorList>
    </citation>
    <scope>NUCLEOTIDE SEQUENCE</scope>
    <source>
        <strain evidence="4">GTC17253</strain>
    </source>
</reference>
<dbReference type="Gene3D" id="3.40.50.360">
    <property type="match status" value="1"/>
</dbReference>
<sequence>MKNIIIFDGGPRKNMNTGSMIEAFKAGAESVGQDIEVKRVRLYEMDFKDCYACMACKLKDSKFRDVCGRKDGLTDSLREAAYADGIVFASPIYFSDVTAQLHAVVTRLFYPWLSYKDFSANPPKRVPTATIYTMNANDMQQEQMQPMYSHLEGLIELFMSKPERVLALNTTQVKNYDRYEMDGLRPDLKKPWRDEHWEKDLQNSFDAGKRMAEKIMAE</sequence>
<name>A0AB33IQB1_9BACT</name>
<accession>A0AB33IQB1</accession>
<dbReference type="Pfam" id="PF03358">
    <property type="entry name" value="FMN_red"/>
    <property type="match status" value="1"/>
</dbReference>
<evidence type="ECO:0000259" key="3">
    <source>
        <dbReference type="Pfam" id="PF03358"/>
    </source>
</evidence>
<dbReference type="SUPFAM" id="SSF52218">
    <property type="entry name" value="Flavoproteins"/>
    <property type="match status" value="1"/>
</dbReference>
<protein>
    <submittedName>
        <fullName evidence="4">Flavodoxin family protein</fullName>
    </submittedName>
</protein>
<keyword evidence="2" id="KW-0288">FMN</keyword>